<organism evidence="3 4">
    <name type="scientific">Agromyces luteolus</name>
    <dbReference type="NCBI Taxonomy" id="88373"/>
    <lineage>
        <taxon>Bacteria</taxon>
        <taxon>Bacillati</taxon>
        <taxon>Actinomycetota</taxon>
        <taxon>Actinomycetes</taxon>
        <taxon>Micrococcales</taxon>
        <taxon>Microbacteriaceae</taxon>
        <taxon>Agromyces</taxon>
    </lineage>
</organism>
<dbReference type="OrthoDB" id="5146598at2"/>
<keyword evidence="2" id="KW-1133">Transmembrane helix</keyword>
<feature type="transmembrane region" description="Helical" evidence="2">
    <location>
        <begin position="112"/>
        <end position="134"/>
    </location>
</feature>
<gene>
    <name evidence="3" type="ORF">GLX25_02115</name>
</gene>
<dbReference type="EMBL" id="WODA01000002">
    <property type="protein sequence ID" value="MUN05912.1"/>
    <property type="molecule type" value="Genomic_DNA"/>
</dbReference>
<proteinExistence type="predicted"/>
<feature type="transmembrane region" description="Helical" evidence="2">
    <location>
        <begin position="140"/>
        <end position="162"/>
    </location>
</feature>
<protein>
    <submittedName>
        <fullName evidence="3">Uncharacterized protein</fullName>
    </submittedName>
</protein>
<keyword evidence="4" id="KW-1185">Reference proteome</keyword>
<feature type="transmembrane region" description="Helical" evidence="2">
    <location>
        <begin position="6"/>
        <end position="29"/>
    </location>
</feature>
<reference evidence="3 4" key="1">
    <citation type="submission" date="2019-11" db="EMBL/GenBank/DDBJ databases">
        <title>Agromyces kandeliae sp. nov., isolated from mangrove soil.</title>
        <authorList>
            <person name="Wang R."/>
        </authorList>
    </citation>
    <scope>NUCLEOTIDE SEQUENCE [LARGE SCALE GENOMIC DNA]</scope>
    <source>
        <strain evidence="3 4">JCM 11431</strain>
    </source>
</reference>
<keyword evidence="2" id="KW-0812">Transmembrane</keyword>
<accession>A0A7C9LBV7</accession>
<feature type="compositionally biased region" description="Low complexity" evidence="1">
    <location>
        <begin position="176"/>
        <end position="201"/>
    </location>
</feature>
<evidence type="ECO:0000313" key="3">
    <source>
        <dbReference type="EMBL" id="MUN05912.1"/>
    </source>
</evidence>
<feature type="transmembrane region" description="Helical" evidence="2">
    <location>
        <begin position="70"/>
        <end position="91"/>
    </location>
</feature>
<feature type="region of interest" description="Disordered" evidence="1">
    <location>
        <begin position="169"/>
        <end position="201"/>
    </location>
</feature>
<evidence type="ECO:0000256" key="1">
    <source>
        <dbReference type="SAM" id="MobiDB-lite"/>
    </source>
</evidence>
<dbReference type="AlphaFoldDB" id="A0A7C9LBV7"/>
<evidence type="ECO:0000256" key="2">
    <source>
        <dbReference type="SAM" id="Phobius"/>
    </source>
</evidence>
<evidence type="ECO:0000313" key="4">
    <source>
        <dbReference type="Proteomes" id="UP000480122"/>
    </source>
</evidence>
<dbReference type="RefSeq" id="WP_155840503.1">
    <property type="nucleotide sequence ID" value="NZ_BAAAIA010000009.1"/>
</dbReference>
<dbReference type="Proteomes" id="UP000480122">
    <property type="component" value="Unassembled WGS sequence"/>
</dbReference>
<feature type="transmembrane region" description="Helical" evidence="2">
    <location>
        <begin position="41"/>
        <end position="64"/>
    </location>
</feature>
<name>A0A7C9LBV7_9MICO</name>
<comment type="caution">
    <text evidence="3">The sequence shown here is derived from an EMBL/GenBank/DDBJ whole genome shotgun (WGS) entry which is preliminary data.</text>
</comment>
<sequence length="201" mass="21017">MTADAALFVAIAEIAGVFVGFAALISVTGRDEIAPAQLAQVRAVVTIGLVVIVAALVPVALDAYRLDPAVLWRVSSALFLVLVWVVIVLSLRRPENRSSARTQARQSPGLAVVFWGVLEVAIQVPLLLAVLGVWPDLAQAFYTTALVVHLFEAAFVLGQFVYARMAGRSGEGTTDGEPAAEPAEPAEPAGPAAGQAEPDAH</sequence>
<keyword evidence="2" id="KW-0472">Membrane</keyword>